<comment type="caution">
    <text evidence="10">The sequence shown here is derived from an EMBL/GenBank/DDBJ whole genome shotgun (WGS) entry which is preliminary data.</text>
</comment>
<evidence type="ECO:0000256" key="4">
    <source>
        <dbReference type="ARBA" id="ARBA00022692"/>
    </source>
</evidence>
<evidence type="ECO:0000256" key="6">
    <source>
        <dbReference type="ARBA" id="ARBA00023136"/>
    </source>
</evidence>
<evidence type="ECO:0000256" key="5">
    <source>
        <dbReference type="ARBA" id="ARBA00022989"/>
    </source>
</evidence>
<keyword evidence="4 9" id="KW-0812">Transmembrane</keyword>
<reference evidence="10 11" key="1">
    <citation type="submission" date="2022-02" db="EMBL/GenBank/DDBJ databases">
        <title>Uncovering new skin microbiome diversity through culturing and metagenomics.</title>
        <authorList>
            <person name="Conlan S."/>
            <person name="Deming C."/>
            <person name="Nisc Comparative Sequencing Program N."/>
            <person name="Segre J.A."/>
        </authorList>
    </citation>
    <scope>NUCLEOTIDE SEQUENCE [LARGE SCALE GENOMIC DNA]</scope>
    <source>
        <strain evidence="10 11">ACRQZ</strain>
    </source>
</reference>
<dbReference type="Proteomes" id="UP001521931">
    <property type="component" value="Unassembled WGS sequence"/>
</dbReference>
<feature type="transmembrane region" description="Helical" evidence="9">
    <location>
        <begin position="198"/>
        <end position="216"/>
    </location>
</feature>
<keyword evidence="2 10" id="KW-0328">Glycosyltransferase</keyword>
<sequence>MITRGVVGALLVLVGGFVITPLPASVGATLAAPLAGWGETMPGHGLGLSMAVLGLALLSWAWISLLHTCARGHRGTGALDLVRSATWSWTLPLLAAPPLFSRDGFSYVAQGELTRRLLSPYGYAPVTLAGPWSERVDPRWMDTLTPYGPVPLVWGAMATTLTRDPWVAIVLERCAALLGLALLLWALPQLARWCRRDAATVTALVTASPLVVAHGVGGLHNDLLLAGLGAAALVVAGRGSWGWAAVLGGLAAGVKVPGGLICVGVVLVSLGVGATARQRVGRAAAVGGLGVVTLLACGLPYRLGVGWVGALAVPGEVLTPFSLSTTAGRAVGWVVDHAGHPELWAPALTTARTLGMALAVLVGVVCALRARTGDRPAALRSVAVTMLAVLLLGPVAHAWYALWVVPFVAALPLGARRLRVLLAVSVVGGISAPLDSSLEGRPVAIVLTAAMVLAVAVPLLLGTRRVPAAPEPAPAPAPESDGSTEADPTPVLAGTRR</sequence>
<evidence type="ECO:0000256" key="2">
    <source>
        <dbReference type="ARBA" id="ARBA00022676"/>
    </source>
</evidence>
<feature type="transmembrane region" description="Helical" evidence="9">
    <location>
        <begin position="382"/>
        <end position="402"/>
    </location>
</feature>
<gene>
    <name evidence="10" type="primary">mptB</name>
    <name evidence="10" type="ORF">MHL29_02460</name>
</gene>
<feature type="transmembrane region" description="Helical" evidence="9">
    <location>
        <begin position="283"/>
        <end position="301"/>
    </location>
</feature>
<evidence type="ECO:0000313" key="10">
    <source>
        <dbReference type="EMBL" id="MCG7320758.1"/>
    </source>
</evidence>
<evidence type="ECO:0000313" key="11">
    <source>
        <dbReference type="Proteomes" id="UP001521931"/>
    </source>
</evidence>
<keyword evidence="11" id="KW-1185">Reference proteome</keyword>
<dbReference type="GO" id="GO:0016757">
    <property type="term" value="F:glycosyltransferase activity"/>
    <property type="evidence" value="ECO:0007669"/>
    <property type="project" value="UniProtKB-KW"/>
</dbReference>
<feature type="transmembrane region" description="Helical" evidence="9">
    <location>
        <begin position="351"/>
        <end position="370"/>
    </location>
</feature>
<feature type="transmembrane region" description="Helical" evidence="9">
    <location>
        <begin position="223"/>
        <end position="244"/>
    </location>
</feature>
<evidence type="ECO:0000256" key="8">
    <source>
        <dbReference type="SAM" id="MobiDB-lite"/>
    </source>
</evidence>
<dbReference type="NCBIfam" id="NF038066">
    <property type="entry name" value="MptB"/>
    <property type="match status" value="1"/>
</dbReference>
<comment type="similarity">
    <text evidence="7">Belongs to the MptA/B family.</text>
</comment>
<dbReference type="Pfam" id="PF26314">
    <property type="entry name" value="MptA_B_family"/>
    <property type="match status" value="1"/>
</dbReference>
<dbReference type="RefSeq" id="WP_239261952.1">
    <property type="nucleotide sequence ID" value="NZ_JAKRCV010000004.1"/>
</dbReference>
<feature type="transmembrane region" description="Helical" evidence="9">
    <location>
        <begin position="166"/>
        <end position="186"/>
    </location>
</feature>
<comment type="subcellular location">
    <subcellularLocation>
        <location evidence="1">Membrane</location>
        <topology evidence="1">Multi-pass membrane protein</topology>
    </subcellularLocation>
</comment>
<evidence type="ECO:0000256" key="9">
    <source>
        <dbReference type="SAM" id="Phobius"/>
    </source>
</evidence>
<keyword evidence="5 9" id="KW-1133">Transmembrane helix</keyword>
<evidence type="ECO:0000256" key="1">
    <source>
        <dbReference type="ARBA" id="ARBA00004141"/>
    </source>
</evidence>
<dbReference type="EMBL" id="JAKRCV010000004">
    <property type="protein sequence ID" value="MCG7320758.1"/>
    <property type="molecule type" value="Genomic_DNA"/>
</dbReference>
<feature type="transmembrane region" description="Helical" evidence="9">
    <location>
        <begin position="443"/>
        <end position="461"/>
    </location>
</feature>
<keyword evidence="3" id="KW-0808">Transferase</keyword>
<feature type="transmembrane region" description="Helical" evidence="9">
    <location>
        <begin position="47"/>
        <end position="66"/>
    </location>
</feature>
<protein>
    <submittedName>
        <fullName evidence="10">Polyprenol phosphomannose-dependent alpha 1,6 mannosyltransferase MptB</fullName>
    </submittedName>
</protein>
<feature type="region of interest" description="Disordered" evidence="8">
    <location>
        <begin position="468"/>
        <end position="497"/>
    </location>
</feature>
<feature type="transmembrane region" description="Helical" evidence="9">
    <location>
        <begin position="256"/>
        <end position="276"/>
    </location>
</feature>
<evidence type="ECO:0000256" key="3">
    <source>
        <dbReference type="ARBA" id="ARBA00022679"/>
    </source>
</evidence>
<evidence type="ECO:0000256" key="7">
    <source>
        <dbReference type="ARBA" id="ARBA00043987"/>
    </source>
</evidence>
<proteinExistence type="inferred from homology"/>
<organism evidence="10 11">
    <name type="scientific">Arsenicicoccus bolidensis</name>
    <dbReference type="NCBI Taxonomy" id="229480"/>
    <lineage>
        <taxon>Bacteria</taxon>
        <taxon>Bacillati</taxon>
        <taxon>Actinomycetota</taxon>
        <taxon>Actinomycetes</taxon>
        <taxon>Micrococcales</taxon>
        <taxon>Intrasporangiaceae</taxon>
        <taxon>Arsenicicoccus</taxon>
    </lineage>
</organism>
<accession>A0ABS9Q0Y8</accession>
<keyword evidence="6 9" id="KW-0472">Membrane</keyword>
<name>A0ABS9Q0Y8_9MICO</name>
<dbReference type="InterPro" id="IPR049829">
    <property type="entry name" value="MptA/B-like"/>
</dbReference>